<dbReference type="AlphaFoldDB" id="A0A977KWF9"/>
<accession>A0A977KWF9</accession>
<sequence length="212" mass="23803">MSKICQQDTDKILLVEGIDDCHVVMNLCVAHQVPKTFGIYECGGKDQVLKRLSSLIVSSKAPQVIGVMLDADQSSLSRWQSIQDKLTNNNHNYVMPKIPNIDGTIIEKIEGKPKLGFWLMPNNQDSGILEDFCAKLAEPNSLKFAETCVKQASESNVTTFKEVDYSKAVIHTYLSWHDEPGYPLGKAITSQALRPQTEVAFKFTEWLKHLFT</sequence>
<gene>
    <name evidence="1" type="ORF">KA717_38405</name>
</gene>
<protein>
    <submittedName>
        <fullName evidence="1">Uncharacterized protein</fullName>
    </submittedName>
</protein>
<proteinExistence type="predicted"/>
<organism evidence="1">
    <name type="scientific">Woronichinia naegeliana WA131</name>
    <dbReference type="NCBI Taxonomy" id="2824559"/>
    <lineage>
        <taxon>Bacteria</taxon>
        <taxon>Bacillati</taxon>
        <taxon>Cyanobacteriota</taxon>
        <taxon>Cyanophyceae</taxon>
        <taxon>Synechococcales</taxon>
        <taxon>Coelosphaeriaceae</taxon>
        <taxon>Woronichinia</taxon>
    </lineage>
</organism>
<dbReference type="KEGG" id="wna:KA717_38405"/>
<evidence type="ECO:0000313" key="1">
    <source>
        <dbReference type="EMBL" id="UXE61188.1"/>
    </source>
</evidence>
<name>A0A977KWF9_9CYAN</name>
<dbReference type="EMBL" id="CP073041">
    <property type="protein sequence ID" value="UXE61188.1"/>
    <property type="molecule type" value="Genomic_DNA"/>
</dbReference>
<dbReference type="Proteomes" id="UP001065613">
    <property type="component" value="Chromosome"/>
</dbReference>
<reference evidence="1" key="1">
    <citation type="submission" date="2021-04" db="EMBL/GenBank/DDBJ databases">
        <title>Genome sequence of Woronichinia naegeliana from Washington state freshwater lake bloom.</title>
        <authorList>
            <person name="Dreher T.W."/>
        </authorList>
    </citation>
    <scope>NUCLEOTIDE SEQUENCE</scope>
    <source>
        <strain evidence="1">WA131</strain>
    </source>
</reference>
<dbReference type="Pfam" id="PF11536">
    <property type="entry name" value="DUF3226"/>
    <property type="match status" value="1"/>
</dbReference>
<dbReference type="InterPro" id="IPR024508">
    <property type="entry name" value="DUF3226"/>
</dbReference>